<dbReference type="Proteomes" id="UP000830055">
    <property type="component" value="Chromosome"/>
</dbReference>
<dbReference type="InterPro" id="IPR048254">
    <property type="entry name" value="CDP_ALCOHOL_P_TRANSF_CS"/>
</dbReference>
<gene>
    <name evidence="18" type="primary">pgsA</name>
    <name evidence="18" type="ORF">DPPLL_35440</name>
</gene>
<protein>
    <recommendedName>
        <fullName evidence="5 15">CDP-diacylglycerol--glycerol-3-phosphate 3-phosphatidyltransferase</fullName>
        <ecNumber evidence="4 15">2.7.8.5</ecNumber>
    </recommendedName>
</protein>
<evidence type="ECO:0000256" key="6">
    <source>
        <dbReference type="ARBA" id="ARBA00022516"/>
    </source>
</evidence>
<feature type="transmembrane region" description="Helical" evidence="17">
    <location>
        <begin position="134"/>
        <end position="152"/>
    </location>
</feature>
<keyword evidence="12" id="KW-0594">Phospholipid biosynthesis</keyword>
<dbReference type="Pfam" id="PF01066">
    <property type="entry name" value="CDP-OH_P_transf"/>
    <property type="match status" value="1"/>
</dbReference>
<evidence type="ECO:0000256" key="4">
    <source>
        <dbReference type="ARBA" id="ARBA00013170"/>
    </source>
</evidence>
<evidence type="ECO:0000256" key="2">
    <source>
        <dbReference type="ARBA" id="ARBA00005042"/>
    </source>
</evidence>
<reference evidence="18 19" key="1">
    <citation type="submission" date="2022-01" db="EMBL/GenBank/DDBJ databases">
        <title>Desulfofustis limnae sp. nov., a novel mesophilic sulfate-reducing bacterium isolated from marsh soil.</title>
        <authorList>
            <person name="Watanabe M."/>
            <person name="Takahashi A."/>
            <person name="Kojima H."/>
            <person name="Fukui M."/>
        </authorList>
    </citation>
    <scope>NUCLEOTIDE SEQUENCE [LARGE SCALE GENOMIC DNA]</scope>
    <source>
        <strain evidence="18 19">PPLL</strain>
    </source>
</reference>
<evidence type="ECO:0000256" key="17">
    <source>
        <dbReference type="SAM" id="Phobius"/>
    </source>
</evidence>
<comment type="catalytic activity">
    <reaction evidence="14">
        <text>a CDP-1,2-diacyl-sn-glycerol + sn-glycerol 3-phosphate = a 1,2-diacyl-sn-glycero-3-phospho-(1'-sn-glycero-3'-phosphate) + CMP + H(+)</text>
        <dbReference type="Rhea" id="RHEA:12593"/>
        <dbReference type="ChEBI" id="CHEBI:15378"/>
        <dbReference type="ChEBI" id="CHEBI:57597"/>
        <dbReference type="ChEBI" id="CHEBI:58332"/>
        <dbReference type="ChEBI" id="CHEBI:60110"/>
        <dbReference type="ChEBI" id="CHEBI:60377"/>
        <dbReference type="EC" id="2.7.8.5"/>
    </reaction>
</comment>
<keyword evidence="8 17" id="KW-0812">Transmembrane</keyword>
<dbReference type="PIRSF" id="PIRSF000847">
    <property type="entry name" value="Phos_ph_gly_syn"/>
    <property type="match status" value="1"/>
</dbReference>
<dbReference type="RefSeq" id="WP_284152494.1">
    <property type="nucleotide sequence ID" value="NZ_AP025516.1"/>
</dbReference>
<evidence type="ECO:0000256" key="14">
    <source>
        <dbReference type="ARBA" id="ARBA00048586"/>
    </source>
</evidence>
<feature type="transmembrane region" description="Helical" evidence="17">
    <location>
        <begin position="76"/>
        <end position="100"/>
    </location>
</feature>
<evidence type="ECO:0000256" key="9">
    <source>
        <dbReference type="ARBA" id="ARBA00022989"/>
    </source>
</evidence>
<dbReference type="EC" id="2.7.8.5" evidence="4 15"/>
<feature type="transmembrane region" description="Helical" evidence="17">
    <location>
        <begin position="38"/>
        <end position="56"/>
    </location>
</feature>
<keyword evidence="9 17" id="KW-1133">Transmembrane helix</keyword>
<organism evidence="18 19">
    <name type="scientific">Desulfofustis limnaeus</name>
    <dbReference type="NCBI Taxonomy" id="2740163"/>
    <lineage>
        <taxon>Bacteria</taxon>
        <taxon>Pseudomonadati</taxon>
        <taxon>Thermodesulfobacteriota</taxon>
        <taxon>Desulfobulbia</taxon>
        <taxon>Desulfobulbales</taxon>
        <taxon>Desulfocapsaceae</taxon>
        <taxon>Desulfofustis</taxon>
    </lineage>
</organism>
<sequence>MKFLLTLPNILTGFRFALIPVLMALFMIQQSVAVEMAAFWVFVLAAVTDFVDGYLARKYKAETVLGKLMDPLADKALVTTALIMLIPLGKIPAFASLIIICREIIVTGFRGLAATSGKVVAAGMLGKIKSNLQYFGLGFLIFPVGVLPVPYQHEIGRFLIYCSLVMAVWSAVDYFYKLRTLFLEAGVTH</sequence>
<name>A0ABN6M8G9_9BACT</name>
<evidence type="ECO:0000256" key="5">
    <source>
        <dbReference type="ARBA" id="ARBA00014944"/>
    </source>
</evidence>
<evidence type="ECO:0000256" key="8">
    <source>
        <dbReference type="ARBA" id="ARBA00022692"/>
    </source>
</evidence>
<evidence type="ECO:0000256" key="15">
    <source>
        <dbReference type="NCBIfam" id="TIGR00560"/>
    </source>
</evidence>
<evidence type="ECO:0000313" key="18">
    <source>
        <dbReference type="EMBL" id="BDD89179.1"/>
    </source>
</evidence>
<evidence type="ECO:0000256" key="13">
    <source>
        <dbReference type="ARBA" id="ARBA00023264"/>
    </source>
</evidence>
<keyword evidence="13" id="KW-1208">Phospholipid metabolism</keyword>
<keyword evidence="11 17" id="KW-0472">Membrane</keyword>
<keyword evidence="7 16" id="KW-0808">Transferase</keyword>
<keyword evidence="6" id="KW-0444">Lipid biosynthesis</keyword>
<comment type="pathway">
    <text evidence="2">Phospholipid metabolism; phosphatidylglycerol biosynthesis; phosphatidylglycerol from CDP-diacylglycerol: step 1/2.</text>
</comment>
<feature type="transmembrane region" description="Helical" evidence="17">
    <location>
        <begin position="6"/>
        <end position="26"/>
    </location>
</feature>
<evidence type="ECO:0000256" key="7">
    <source>
        <dbReference type="ARBA" id="ARBA00022679"/>
    </source>
</evidence>
<keyword evidence="10" id="KW-0443">Lipid metabolism</keyword>
<dbReference type="NCBIfam" id="TIGR00560">
    <property type="entry name" value="pgsA"/>
    <property type="match status" value="1"/>
</dbReference>
<proteinExistence type="inferred from homology"/>
<evidence type="ECO:0000256" key="16">
    <source>
        <dbReference type="RuleBase" id="RU003750"/>
    </source>
</evidence>
<keyword evidence="19" id="KW-1185">Reference proteome</keyword>
<comment type="similarity">
    <text evidence="3 16">Belongs to the CDP-alcohol phosphatidyltransferase class-I family.</text>
</comment>
<evidence type="ECO:0000256" key="1">
    <source>
        <dbReference type="ARBA" id="ARBA00004141"/>
    </source>
</evidence>
<dbReference type="Gene3D" id="1.20.120.1760">
    <property type="match status" value="1"/>
</dbReference>
<dbReference type="InterPro" id="IPR004570">
    <property type="entry name" value="Phosphatidylglycerol_P_synth"/>
</dbReference>
<comment type="subcellular location">
    <subcellularLocation>
        <location evidence="1">Membrane</location>
        <topology evidence="1">Multi-pass membrane protein</topology>
    </subcellularLocation>
</comment>
<evidence type="ECO:0000256" key="11">
    <source>
        <dbReference type="ARBA" id="ARBA00023136"/>
    </source>
</evidence>
<dbReference type="InterPro" id="IPR043130">
    <property type="entry name" value="CDP-OH_PTrfase_TM_dom"/>
</dbReference>
<evidence type="ECO:0000256" key="12">
    <source>
        <dbReference type="ARBA" id="ARBA00023209"/>
    </source>
</evidence>
<feature type="transmembrane region" description="Helical" evidence="17">
    <location>
        <begin position="158"/>
        <end position="176"/>
    </location>
</feature>
<evidence type="ECO:0000256" key="3">
    <source>
        <dbReference type="ARBA" id="ARBA00010441"/>
    </source>
</evidence>
<dbReference type="EMBL" id="AP025516">
    <property type="protein sequence ID" value="BDD89179.1"/>
    <property type="molecule type" value="Genomic_DNA"/>
</dbReference>
<evidence type="ECO:0000256" key="10">
    <source>
        <dbReference type="ARBA" id="ARBA00023098"/>
    </source>
</evidence>
<dbReference type="PANTHER" id="PTHR14269">
    <property type="entry name" value="CDP-DIACYLGLYCEROL--GLYCEROL-3-PHOSPHATE 3-PHOSPHATIDYLTRANSFERASE-RELATED"/>
    <property type="match status" value="1"/>
</dbReference>
<dbReference type="PROSITE" id="PS00379">
    <property type="entry name" value="CDP_ALCOHOL_P_TRANSF"/>
    <property type="match status" value="1"/>
</dbReference>
<dbReference type="InterPro" id="IPR050324">
    <property type="entry name" value="CDP-alcohol_PTase-I"/>
</dbReference>
<evidence type="ECO:0000313" key="19">
    <source>
        <dbReference type="Proteomes" id="UP000830055"/>
    </source>
</evidence>
<accession>A0ABN6M8G9</accession>
<dbReference type="InterPro" id="IPR000462">
    <property type="entry name" value="CDP-OH_P_trans"/>
</dbReference>
<dbReference type="PANTHER" id="PTHR14269:SF62">
    <property type="entry name" value="CDP-DIACYLGLYCEROL--GLYCEROL-3-PHOSPHATE 3-PHOSPHATIDYLTRANSFERASE 1, CHLOROPLASTIC"/>
    <property type="match status" value="1"/>
</dbReference>